<name>A0ABV1K416_9PSEU</name>
<dbReference type="EMBL" id="JBEDNQ010000001">
    <property type="protein sequence ID" value="MEQ3549200.1"/>
    <property type="molecule type" value="Genomic_DNA"/>
</dbReference>
<sequence length="345" mass="36802">MTEPETAPRRAAPSTLREVGLRAGVSAMTVSRALKDDPRVAPETKQRVREAAAELGYRRNEMARSLRMGRTSGMVGLVVTNLANPFYSQMALGAEEVVAERGMKVVLSNTDDDEAREREVVDDLAARRVDGMIVVPAGREQAHLGPGPLSGLPVVLAARPPSGVVADCAVLDDVGGTREAIARLVADGHRRIGFLGPSATWTSDERLRGYRSVLGEAGIAVDARLERCSQRDVPSAERAAAELLDLPDPPTAIFGANSRNTIGAYRAIRRAGRTGVALSGFDDFDLADMLEVPLTVVAYDPGDMGRAAARLLLDRIDERPGADSSEPRRVVVPTRIVSYPGGAFG</sequence>
<dbReference type="InterPro" id="IPR000843">
    <property type="entry name" value="HTH_LacI"/>
</dbReference>
<reference evidence="5 6" key="1">
    <citation type="submission" date="2024-03" db="EMBL/GenBank/DDBJ databases">
        <title>Draft genome sequence of Pseudonocardia nematodicida JCM 31783.</title>
        <authorList>
            <person name="Butdee W."/>
            <person name="Duangmal K."/>
        </authorList>
    </citation>
    <scope>NUCLEOTIDE SEQUENCE [LARGE SCALE GENOMIC DNA]</scope>
    <source>
        <strain evidence="5 6">JCM 31783</strain>
    </source>
</reference>
<dbReference type="SUPFAM" id="SSF53822">
    <property type="entry name" value="Periplasmic binding protein-like I"/>
    <property type="match status" value="1"/>
</dbReference>
<evidence type="ECO:0000256" key="2">
    <source>
        <dbReference type="ARBA" id="ARBA00023125"/>
    </source>
</evidence>
<evidence type="ECO:0000313" key="6">
    <source>
        <dbReference type="Proteomes" id="UP001494902"/>
    </source>
</evidence>
<accession>A0ABV1K416</accession>
<keyword evidence="3" id="KW-0804">Transcription</keyword>
<dbReference type="PROSITE" id="PS50932">
    <property type="entry name" value="HTH_LACI_2"/>
    <property type="match status" value="1"/>
</dbReference>
<evidence type="ECO:0000256" key="1">
    <source>
        <dbReference type="ARBA" id="ARBA00023015"/>
    </source>
</evidence>
<evidence type="ECO:0000259" key="4">
    <source>
        <dbReference type="PROSITE" id="PS50932"/>
    </source>
</evidence>
<comment type="caution">
    <text evidence="5">The sequence shown here is derived from an EMBL/GenBank/DDBJ whole genome shotgun (WGS) entry which is preliminary data.</text>
</comment>
<protein>
    <submittedName>
        <fullName evidence="5">LacI family DNA-binding transcriptional regulator</fullName>
    </submittedName>
</protein>
<dbReference type="PANTHER" id="PTHR30146">
    <property type="entry name" value="LACI-RELATED TRANSCRIPTIONAL REPRESSOR"/>
    <property type="match status" value="1"/>
</dbReference>
<dbReference type="Proteomes" id="UP001494902">
    <property type="component" value="Unassembled WGS sequence"/>
</dbReference>
<keyword evidence="1" id="KW-0805">Transcription regulation</keyword>
<dbReference type="CDD" id="cd06267">
    <property type="entry name" value="PBP1_LacI_sugar_binding-like"/>
    <property type="match status" value="1"/>
</dbReference>
<dbReference type="PANTHER" id="PTHR30146:SF109">
    <property type="entry name" value="HTH-TYPE TRANSCRIPTIONAL REGULATOR GALS"/>
    <property type="match status" value="1"/>
</dbReference>
<dbReference type="CDD" id="cd01392">
    <property type="entry name" value="HTH_LacI"/>
    <property type="match status" value="1"/>
</dbReference>
<organism evidence="5 6">
    <name type="scientific">Pseudonocardia nematodicida</name>
    <dbReference type="NCBI Taxonomy" id="1206997"/>
    <lineage>
        <taxon>Bacteria</taxon>
        <taxon>Bacillati</taxon>
        <taxon>Actinomycetota</taxon>
        <taxon>Actinomycetes</taxon>
        <taxon>Pseudonocardiales</taxon>
        <taxon>Pseudonocardiaceae</taxon>
        <taxon>Pseudonocardia</taxon>
    </lineage>
</organism>
<evidence type="ECO:0000256" key="3">
    <source>
        <dbReference type="ARBA" id="ARBA00023163"/>
    </source>
</evidence>
<proteinExistence type="predicted"/>
<dbReference type="GO" id="GO:0003677">
    <property type="term" value="F:DNA binding"/>
    <property type="evidence" value="ECO:0007669"/>
    <property type="project" value="UniProtKB-KW"/>
</dbReference>
<dbReference type="InterPro" id="IPR010982">
    <property type="entry name" value="Lambda_DNA-bd_dom_sf"/>
</dbReference>
<dbReference type="Pfam" id="PF00356">
    <property type="entry name" value="LacI"/>
    <property type="match status" value="1"/>
</dbReference>
<dbReference type="RefSeq" id="WP_349296288.1">
    <property type="nucleotide sequence ID" value="NZ_JBEDNQ010000001.1"/>
</dbReference>
<dbReference type="InterPro" id="IPR028082">
    <property type="entry name" value="Peripla_BP_I"/>
</dbReference>
<dbReference type="Gene3D" id="1.10.260.40">
    <property type="entry name" value="lambda repressor-like DNA-binding domains"/>
    <property type="match status" value="1"/>
</dbReference>
<feature type="domain" description="HTH lacI-type" evidence="4">
    <location>
        <begin position="14"/>
        <end position="68"/>
    </location>
</feature>
<dbReference type="SMART" id="SM00354">
    <property type="entry name" value="HTH_LACI"/>
    <property type="match status" value="1"/>
</dbReference>
<dbReference type="InterPro" id="IPR046335">
    <property type="entry name" value="LacI/GalR-like_sensor"/>
</dbReference>
<dbReference type="SUPFAM" id="SSF47413">
    <property type="entry name" value="lambda repressor-like DNA-binding domains"/>
    <property type="match status" value="1"/>
</dbReference>
<keyword evidence="2 5" id="KW-0238">DNA-binding</keyword>
<gene>
    <name evidence="5" type="ORF">WIS52_01850</name>
</gene>
<evidence type="ECO:0000313" key="5">
    <source>
        <dbReference type="EMBL" id="MEQ3549200.1"/>
    </source>
</evidence>
<dbReference type="Pfam" id="PF13377">
    <property type="entry name" value="Peripla_BP_3"/>
    <property type="match status" value="1"/>
</dbReference>
<keyword evidence="6" id="KW-1185">Reference proteome</keyword>
<dbReference type="Gene3D" id="3.40.50.2300">
    <property type="match status" value="2"/>
</dbReference>